<comment type="caution">
    <text evidence="5">The sequence shown here is derived from an EMBL/GenBank/DDBJ whole genome shotgun (WGS) entry which is preliminary data.</text>
</comment>
<dbReference type="PIRSF" id="PIRSF000915">
    <property type="entry name" value="PGP-type_phosphatase"/>
    <property type="match status" value="1"/>
</dbReference>
<keyword evidence="6" id="KW-1185">Reference proteome</keyword>
<organism evidence="5 6">
    <name type="scientific">Spirochaeta lutea</name>
    <dbReference type="NCBI Taxonomy" id="1480694"/>
    <lineage>
        <taxon>Bacteria</taxon>
        <taxon>Pseudomonadati</taxon>
        <taxon>Spirochaetota</taxon>
        <taxon>Spirochaetia</taxon>
        <taxon>Spirochaetales</taxon>
        <taxon>Spirochaetaceae</taxon>
        <taxon>Spirochaeta</taxon>
    </lineage>
</organism>
<feature type="binding site" evidence="4">
    <location>
        <position position="205"/>
    </location>
    <ligand>
        <name>Mg(2+)</name>
        <dbReference type="ChEBI" id="CHEBI:18420"/>
    </ligand>
</feature>
<dbReference type="NCBIfam" id="TIGR01460">
    <property type="entry name" value="HAD-SF-IIA"/>
    <property type="match status" value="1"/>
</dbReference>
<dbReference type="Gene3D" id="3.40.50.1000">
    <property type="entry name" value="HAD superfamily/HAD-like"/>
    <property type="match status" value="2"/>
</dbReference>
<dbReference type="SFLD" id="SFLDG01139">
    <property type="entry name" value="C2.A:_Pyridoxal_Phosphate_Phos"/>
    <property type="match status" value="1"/>
</dbReference>
<evidence type="ECO:0000313" key="5">
    <source>
        <dbReference type="EMBL" id="KGE71739.1"/>
    </source>
</evidence>
<dbReference type="AlphaFoldDB" id="A0A098QVH7"/>
<keyword evidence="5" id="KW-0378">Hydrolase</keyword>
<dbReference type="eggNOG" id="COG0647">
    <property type="taxonomic scope" value="Bacteria"/>
</dbReference>
<sequence>MAKSIISDMDGVIYRGGTLIDGANEFVQRLLTSGIPFLFLTNLSEQTPLDLVRKLERRGIHGLEEHHFITAGMATAMFLKQQRPGATVFAIGGGGLMNELYNAGFSISEHNPEYVVVGKTESFNFEQMKKAVQFISRGAKFIGTNPDVIDPTDDGIEPACGALLAGIESATGRRPYIVGKPNSLMMTLATKKLGVHPDDTVMIGDRMDTDIVGGMEAGMRTCLVLSGVTRREDISAYPYRPDYIMDSVADIDPLEL</sequence>
<dbReference type="PANTHER" id="PTHR19288:SF46">
    <property type="entry name" value="HALOACID DEHALOGENASE-LIKE HYDROLASE DOMAIN-CONTAINING PROTEIN 2"/>
    <property type="match status" value="1"/>
</dbReference>
<dbReference type="PANTHER" id="PTHR19288">
    <property type="entry name" value="4-NITROPHENYLPHOSPHATASE-RELATED"/>
    <property type="match status" value="1"/>
</dbReference>
<dbReference type="EMBL" id="JNUP01000065">
    <property type="protein sequence ID" value="KGE71739.1"/>
    <property type="molecule type" value="Genomic_DNA"/>
</dbReference>
<dbReference type="CDD" id="cd07530">
    <property type="entry name" value="HAD_Pase_UmpH-like"/>
    <property type="match status" value="1"/>
</dbReference>
<dbReference type="GO" id="GO:0005737">
    <property type="term" value="C:cytoplasm"/>
    <property type="evidence" value="ECO:0007669"/>
    <property type="project" value="TreeGrafter"/>
</dbReference>
<reference evidence="5 6" key="1">
    <citation type="submission" date="2014-05" db="EMBL/GenBank/DDBJ databases">
        <title>De novo Genome Sequence of Spirocheata sp.</title>
        <authorList>
            <person name="Shivani Y."/>
            <person name="Subhash Y."/>
            <person name="Tushar L."/>
            <person name="Sasikala C."/>
            <person name="Ramana C.V."/>
        </authorList>
    </citation>
    <scope>NUCLEOTIDE SEQUENCE [LARGE SCALE GENOMIC DNA]</scope>
    <source>
        <strain evidence="5 6">JC230</strain>
    </source>
</reference>
<dbReference type="Proteomes" id="UP000029692">
    <property type="component" value="Unassembled WGS sequence"/>
</dbReference>
<proteinExistence type="inferred from homology"/>
<dbReference type="STRING" id="1480694.DC28_10885"/>
<dbReference type="InterPro" id="IPR036412">
    <property type="entry name" value="HAD-like_sf"/>
</dbReference>
<keyword evidence="4" id="KW-0460">Magnesium</keyword>
<accession>A0A098QVH7</accession>
<dbReference type="OrthoDB" id="9810449at2"/>
<keyword evidence="4" id="KW-0479">Metal-binding</keyword>
<feature type="binding site" evidence="3">
    <location>
        <position position="180"/>
    </location>
    <ligand>
        <name>substrate</name>
    </ligand>
</feature>
<comment type="similarity">
    <text evidence="1">Belongs to the HAD-like hydrolase superfamily.</text>
</comment>
<feature type="binding site" evidence="4">
    <location>
        <position position="10"/>
    </location>
    <ligand>
        <name>Mg(2+)</name>
        <dbReference type="ChEBI" id="CHEBI:18420"/>
    </ligand>
</feature>
<dbReference type="SUPFAM" id="SSF56784">
    <property type="entry name" value="HAD-like"/>
    <property type="match status" value="1"/>
</dbReference>
<dbReference type="Pfam" id="PF13344">
    <property type="entry name" value="Hydrolase_6"/>
    <property type="match status" value="1"/>
</dbReference>
<dbReference type="InterPro" id="IPR006357">
    <property type="entry name" value="HAD-SF_hydro_IIA"/>
</dbReference>
<dbReference type="InterPro" id="IPR023214">
    <property type="entry name" value="HAD_sf"/>
</dbReference>
<protein>
    <submittedName>
        <fullName evidence="5">HAD family hydrolase</fullName>
    </submittedName>
</protein>
<evidence type="ECO:0000313" key="6">
    <source>
        <dbReference type="Proteomes" id="UP000029692"/>
    </source>
</evidence>
<name>A0A098QVH7_9SPIO</name>
<comment type="cofactor">
    <cofactor evidence="4">
        <name>Mg(2+)</name>
        <dbReference type="ChEBI" id="CHEBI:18420"/>
    </cofactor>
    <text evidence="4">Divalent metal ions. Mg(2+) is the most effective.</text>
</comment>
<evidence type="ECO:0000256" key="2">
    <source>
        <dbReference type="PIRSR" id="PIRSR000915-1"/>
    </source>
</evidence>
<dbReference type="GO" id="GO:0016791">
    <property type="term" value="F:phosphatase activity"/>
    <property type="evidence" value="ECO:0007669"/>
    <property type="project" value="TreeGrafter"/>
</dbReference>
<dbReference type="SFLD" id="SFLDS00003">
    <property type="entry name" value="Haloacid_Dehalogenase"/>
    <property type="match status" value="1"/>
</dbReference>
<evidence type="ECO:0000256" key="4">
    <source>
        <dbReference type="PIRSR" id="PIRSR000915-3"/>
    </source>
</evidence>
<dbReference type="Pfam" id="PF13242">
    <property type="entry name" value="Hydrolase_like"/>
    <property type="match status" value="1"/>
</dbReference>
<evidence type="ECO:0000256" key="1">
    <source>
        <dbReference type="PIRNR" id="PIRNR000915"/>
    </source>
</evidence>
<feature type="active site" description="Proton donor" evidence="2">
    <location>
        <position position="10"/>
    </location>
</feature>
<feature type="active site" description="Nucleophile" evidence="2">
    <location>
        <position position="8"/>
    </location>
</feature>
<gene>
    <name evidence="5" type="ORF">DC28_10885</name>
</gene>
<feature type="binding site" evidence="4">
    <location>
        <position position="8"/>
    </location>
    <ligand>
        <name>Mg(2+)</name>
        <dbReference type="ChEBI" id="CHEBI:18420"/>
    </ligand>
</feature>
<dbReference type="GO" id="GO:0046872">
    <property type="term" value="F:metal ion binding"/>
    <property type="evidence" value="ECO:0007669"/>
    <property type="project" value="UniProtKB-KW"/>
</dbReference>
<dbReference type="RefSeq" id="WP_037548201.1">
    <property type="nucleotide sequence ID" value="NZ_JNUP01000065.1"/>
</dbReference>
<evidence type="ECO:0000256" key="3">
    <source>
        <dbReference type="PIRSR" id="PIRSR000915-2"/>
    </source>
</evidence>